<evidence type="ECO:0008006" key="3">
    <source>
        <dbReference type="Google" id="ProtNLM"/>
    </source>
</evidence>
<reference evidence="1 2" key="1">
    <citation type="submission" date="2016-06" db="EMBL/GenBank/DDBJ databases">
        <title>Comparative genomics of the ectomycorrhizal sister species Rhizopogon vinicolor and Rhizopogon vesiculosus (Basidiomycota: Boletales) reveals a divergence of the mating type B locus.</title>
        <authorList>
            <consortium name="DOE Joint Genome Institute"/>
            <person name="Mujic A.B."/>
            <person name="Kuo A."/>
            <person name="Tritt A."/>
            <person name="Lipzen A."/>
            <person name="Chen C."/>
            <person name="Johnson J."/>
            <person name="Sharma A."/>
            <person name="Barry K."/>
            <person name="Grigoriev I.V."/>
            <person name="Spatafora J.W."/>
        </authorList>
    </citation>
    <scope>NUCLEOTIDE SEQUENCE [LARGE SCALE GENOMIC DNA]</scope>
    <source>
        <strain evidence="1 2">AM-OR11-026</strain>
    </source>
</reference>
<gene>
    <name evidence="1" type="ORF">K503DRAFT_804861</name>
</gene>
<sequence>MLTAFITPLQVIRRPVTMEDWSVFERYASRVRVLGDSDLFGSVDVEFVHAMMAFSSKSLLVPNLRAIYFLGICTPAFHPCIRYLLGPDLIYFHLGWSAEDFWSNIICSLLSGLGKHSPQLKVVRLYGAPPQVAELALRGLPHLQEVYLIADKAFRFRTSTLDILRIQSSTLTSTRNVVEQWFAPCKQLHLLSTTAETAPVIERALCELNIVLRTFTPLMPFSSLKIVDLAAFCTSLVDDNALGSIVKSWPRLEELYLGIRFFSRITPRVTFQGLLTVLSSCLNLREFGLAFDATTPDLPTAEKPGGWVCNTNITTLHVGFSPIEQPPQVAVVLSAVLPCLAEINVERHITISRDRDAREAKWAEVLKYISFSNLKEARGFVCLKP</sequence>
<accession>A0A1B7MJT4</accession>
<evidence type="ECO:0000313" key="2">
    <source>
        <dbReference type="Proteomes" id="UP000092154"/>
    </source>
</evidence>
<name>A0A1B7MJT4_9AGAM</name>
<evidence type="ECO:0000313" key="1">
    <source>
        <dbReference type="EMBL" id="OAX32865.1"/>
    </source>
</evidence>
<dbReference type="Gene3D" id="3.80.10.10">
    <property type="entry name" value="Ribonuclease Inhibitor"/>
    <property type="match status" value="1"/>
</dbReference>
<protein>
    <recommendedName>
        <fullName evidence="3">F-box domain-containing protein</fullName>
    </recommendedName>
</protein>
<keyword evidence="2" id="KW-1185">Reference proteome</keyword>
<dbReference type="SUPFAM" id="SSF52047">
    <property type="entry name" value="RNI-like"/>
    <property type="match status" value="1"/>
</dbReference>
<dbReference type="OrthoDB" id="3258386at2759"/>
<dbReference type="EMBL" id="KV448895">
    <property type="protein sequence ID" value="OAX32865.1"/>
    <property type="molecule type" value="Genomic_DNA"/>
</dbReference>
<dbReference type="Proteomes" id="UP000092154">
    <property type="component" value="Unassembled WGS sequence"/>
</dbReference>
<dbReference type="AlphaFoldDB" id="A0A1B7MJT4"/>
<dbReference type="InterPro" id="IPR032675">
    <property type="entry name" value="LRR_dom_sf"/>
</dbReference>
<dbReference type="InParanoid" id="A0A1B7MJT4"/>
<proteinExistence type="predicted"/>
<organism evidence="1 2">
    <name type="scientific">Rhizopogon vinicolor AM-OR11-026</name>
    <dbReference type="NCBI Taxonomy" id="1314800"/>
    <lineage>
        <taxon>Eukaryota</taxon>
        <taxon>Fungi</taxon>
        <taxon>Dikarya</taxon>
        <taxon>Basidiomycota</taxon>
        <taxon>Agaricomycotina</taxon>
        <taxon>Agaricomycetes</taxon>
        <taxon>Agaricomycetidae</taxon>
        <taxon>Boletales</taxon>
        <taxon>Suillineae</taxon>
        <taxon>Rhizopogonaceae</taxon>
        <taxon>Rhizopogon</taxon>
    </lineage>
</organism>